<dbReference type="SUPFAM" id="SSF50978">
    <property type="entry name" value="WD40 repeat-like"/>
    <property type="match status" value="1"/>
</dbReference>
<evidence type="ECO:0000313" key="2">
    <source>
        <dbReference type="Ensembl" id="ENSACAP00000022141.2"/>
    </source>
</evidence>
<name>R4GA56_ANOCA</name>
<organism evidence="2 3">
    <name type="scientific">Anolis carolinensis</name>
    <name type="common">Green anole</name>
    <name type="synonym">American chameleon</name>
    <dbReference type="NCBI Taxonomy" id="28377"/>
    <lineage>
        <taxon>Eukaryota</taxon>
        <taxon>Metazoa</taxon>
        <taxon>Chordata</taxon>
        <taxon>Craniata</taxon>
        <taxon>Vertebrata</taxon>
        <taxon>Euteleostomi</taxon>
        <taxon>Lepidosauria</taxon>
        <taxon>Squamata</taxon>
        <taxon>Bifurcata</taxon>
        <taxon>Unidentata</taxon>
        <taxon>Episquamata</taxon>
        <taxon>Toxicofera</taxon>
        <taxon>Iguania</taxon>
        <taxon>Dactyloidae</taxon>
        <taxon>Anolis</taxon>
    </lineage>
</organism>
<dbReference type="GeneTree" id="ENSGT00390000009995"/>
<protein>
    <recommendedName>
        <fullName evidence="4">WD repeat domain 93</fullName>
    </recommendedName>
</protein>
<dbReference type="InterPro" id="IPR036322">
    <property type="entry name" value="WD40_repeat_dom_sf"/>
</dbReference>
<dbReference type="Proteomes" id="UP000001646">
    <property type="component" value="Unplaced"/>
</dbReference>
<dbReference type="AlphaFoldDB" id="R4GA56"/>
<reference evidence="2" key="3">
    <citation type="submission" date="2025-09" db="UniProtKB">
        <authorList>
            <consortium name="Ensembl"/>
        </authorList>
    </citation>
    <scope>IDENTIFICATION</scope>
</reference>
<keyword evidence="3" id="KW-1185">Reference proteome</keyword>
<evidence type="ECO:0000256" key="1">
    <source>
        <dbReference type="SAM" id="MobiDB-lite"/>
    </source>
</evidence>
<evidence type="ECO:0000313" key="3">
    <source>
        <dbReference type="Proteomes" id="UP000001646"/>
    </source>
</evidence>
<dbReference type="Gene3D" id="2.130.10.10">
    <property type="entry name" value="YVTN repeat-like/Quinoprotein amine dehydrogenase"/>
    <property type="match status" value="1"/>
</dbReference>
<evidence type="ECO:0008006" key="4">
    <source>
        <dbReference type="Google" id="ProtNLM"/>
    </source>
</evidence>
<dbReference type="Ensembl" id="ENSACAT00000029558.2">
    <property type="protein sequence ID" value="ENSACAP00000022141.2"/>
    <property type="gene ID" value="ENSACAG00000028680.2"/>
</dbReference>
<dbReference type="InterPro" id="IPR015943">
    <property type="entry name" value="WD40/YVTN_repeat-like_dom_sf"/>
</dbReference>
<proteinExistence type="predicted"/>
<sequence length="358" mass="39248">MSHLFLLNSGLSVFSHAVFHFHLPSRTLPLGAEIKAEPDIPVALSVHWSGSHNLCFYFLSRPPKEKPDSDPKPDIVWPCAAPIACSAITPCSSYLAFACEDRTITVWDTSVGFPLSVNVLPKGYAIRSLQFVPLSFTSNKKLSIPNKNPSNEKVQLLALCTDGSLHLIASGTQECDTKLLGYKPQAPSQMISAVGTIPTLPDAVLIFFRDGTVNLMDIALQENICQFGTPFPYKIASPWQPVFSVDSSGQGMILRGEAQSGSVKGETEVIFLFDFTFYPLMETFALKVKQSTDSLAHLPWDQRCDIFLNDSLQRLSTISQQMPECWSQLQDYAAALTRGSPEETPGELESGVAEDIIG</sequence>
<dbReference type="InterPro" id="IPR049547">
    <property type="entry name" value="WDR93_beta-prop"/>
</dbReference>
<reference evidence="2" key="1">
    <citation type="submission" date="2009-12" db="EMBL/GenBank/DDBJ databases">
        <title>The Genome Sequence of Anolis carolinensis (Green Anole Lizard).</title>
        <authorList>
            <consortium name="The Genome Sequencing Platform"/>
            <person name="Di Palma F."/>
            <person name="Alfoldi J."/>
            <person name="Heiman D."/>
            <person name="Young S."/>
            <person name="Grabherr M."/>
            <person name="Johnson J."/>
            <person name="Lander E.S."/>
            <person name="Lindblad-Toh K."/>
        </authorList>
    </citation>
    <scope>NUCLEOTIDE SEQUENCE [LARGE SCALE GENOMIC DNA]</scope>
    <source>
        <strain evidence="2">JBL SC #1</strain>
    </source>
</reference>
<dbReference type="InParanoid" id="R4GA56"/>
<feature type="region of interest" description="Disordered" evidence="1">
    <location>
        <begin position="339"/>
        <end position="358"/>
    </location>
</feature>
<reference evidence="2" key="2">
    <citation type="submission" date="2025-08" db="UniProtKB">
        <authorList>
            <consortium name="Ensembl"/>
        </authorList>
    </citation>
    <scope>IDENTIFICATION</scope>
</reference>
<dbReference type="HOGENOM" id="CLU_025331_1_0_1"/>
<dbReference type="Bgee" id="ENSACAG00000028680">
    <property type="expression patterns" value="Expressed in liver and 4 other cell types or tissues"/>
</dbReference>
<accession>R4GA56</accession>
<dbReference type="STRING" id="28377.ENSACAP00000022141"/>
<dbReference type="eggNOG" id="ENOG502QW2J">
    <property type="taxonomic scope" value="Eukaryota"/>
</dbReference>
<dbReference type="Pfam" id="PF21030">
    <property type="entry name" value="WDR93"/>
    <property type="match status" value="1"/>
</dbReference>